<name>A0A1V9XG52_9ACAR</name>
<feature type="compositionally biased region" description="Low complexity" evidence="1">
    <location>
        <begin position="19"/>
        <end position="37"/>
    </location>
</feature>
<organism evidence="3 4">
    <name type="scientific">Tropilaelaps mercedesae</name>
    <dbReference type="NCBI Taxonomy" id="418985"/>
    <lineage>
        <taxon>Eukaryota</taxon>
        <taxon>Metazoa</taxon>
        <taxon>Ecdysozoa</taxon>
        <taxon>Arthropoda</taxon>
        <taxon>Chelicerata</taxon>
        <taxon>Arachnida</taxon>
        <taxon>Acari</taxon>
        <taxon>Parasitiformes</taxon>
        <taxon>Mesostigmata</taxon>
        <taxon>Gamasina</taxon>
        <taxon>Dermanyssoidea</taxon>
        <taxon>Laelapidae</taxon>
        <taxon>Tropilaelaps</taxon>
    </lineage>
</organism>
<dbReference type="OrthoDB" id="10660283at2759"/>
<protein>
    <submittedName>
        <fullName evidence="3">Uncharacterized protein</fullName>
    </submittedName>
</protein>
<dbReference type="EMBL" id="MNPL01011994">
    <property type="protein sequence ID" value="OQR72332.1"/>
    <property type="molecule type" value="Genomic_DNA"/>
</dbReference>
<evidence type="ECO:0000256" key="1">
    <source>
        <dbReference type="SAM" id="MobiDB-lite"/>
    </source>
</evidence>
<proteinExistence type="predicted"/>
<feature type="transmembrane region" description="Helical" evidence="2">
    <location>
        <begin position="47"/>
        <end position="69"/>
    </location>
</feature>
<sequence length="359" mass="40718">ERTSTRFISTDEGLSEHFGGPPADPGQAAPSPGSSEGKPVPPPQKPYFQFVCLLVMLFVVTAVIIYFALFAGVKQTTQNTTTTRKPQDEKESTAALELGSQPLFLQDFTRSPARRRFARFLDRGSRPDWMTPEREYDTASGISRETLACPSTQTELDRLSFEVKTDLSSLRRTVAQRTCRIKTHLKINVLVSFPCDVIMAKPFNEAYVAMVLDGFPTNLTFLYVLSGYRNQEIRMASTAIGNIPEFRRRLMKTAGQSRIVGHFNCSRAPFPSWGRSINVTQFQVKADLSFCFSKLSWKTCNATGEACTESFHDWVREHEFKQLPDFRMLAVSTWYGKKYPHFRLLKFIDVSTSCEIEVH</sequence>
<keyword evidence="4" id="KW-1185">Reference proteome</keyword>
<feature type="non-terminal residue" evidence="3">
    <location>
        <position position="1"/>
    </location>
</feature>
<keyword evidence="2" id="KW-1133">Transmembrane helix</keyword>
<evidence type="ECO:0000313" key="4">
    <source>
        <dbReference type="Proteomes" id="UP000192247"/>
    </source>
</evidence>
<comment type="caution">
    <text evidence="3">The sequence shown here is derived from an EMBL/GenBank/DDBJ whole genome shotgun (WGS) entry which is preliminary data.</text>
</comment>
<dbReference type="Proteomes" id="UP000192247">
    <property type="component" value="Unassembled WGS sequence"/>
</dbReference>
<evidence type="ECO:0000256" key="2">
    <source>
        <dbReference type="SAM" id="Phobius"/>
    </source>
</evidence>
<reference evidence="3 4" key="1">
    <citation type="journal article" date="2017" name="Gigascience">
        <title>Draft genome of the honey bee ectoparasitic mite, Tropilaelaps mercedesae, is shaped by the parasitic life history.</title>
        <authorList>
            <person name="Dong X."/>
            <person name="Armstrong S.D."/>
            <person name="Xia D."/>
            <person name="Makepeace B.L."/>
            <person name="Darby A.C."/>
            <person name="Kadowaki T."/>
        </authorList>
    </citation>
    <scope>NUCLEOTIDE SEQUENCE [LARGE SCALE GENOMIC DNA]</scope>
    <source>
        <strain evidence="3">Wuxi-XJTLU</strain>
    </source>
</reference>
<gene>
    <name evidence="3" type="ORF">BIW11_10458</name>
</gene>
<dbReference type="InParanoid" id="A0A1V9XG52"/>
<feature type="region of interest" description="Disordered" evidence="1">
    <location>
        <begin position="1"/>
        <end position="41"/>
    </location>
</feature>
<accession>A0A1V9XG52</accession>
<keyword evidence="2" id="KW-0812">Transmembrane</keyword>
<evidence type="ECO:0000313" key="3">
    <source>
        <dbReference type="EMBL" id="OQR72332.1"/>
    </source>
</evidence>
<keyword evidence="2" id="KW-0472">Membrane</keyword>
<dbReference type="AlphaFoldDB" id="A0A1V9XG52"/>